<feature type="transmembrane region" description="Helical" evidence="1">
    <location>
        <begin position="12"/>
        <end position="28"/>
    </location>
</feature>
<name>A0ABR9ZSR6_9FIRM</name>
<reference evidence="2 3" key="1">
    <citation type="submission" date="2020-11" db="EMBL/GenBank/DDBJ databases">
        <title>Fusibacter basophilias sp. nov.</title>
        <authorList>
            <person name="Qiu D."/>
        </authorList>
    </citation>
    <scope>NUCLEOTIDE SEQUENCE [LARGE SCALE GENOMIC DNA]</scope>
    <source>
        <strain evidence="2 3">Q10-2</strain>
    </source>
</reference>
<keyword evidence="1" id="KW-0812">Transmembrane</keyword>
<evidence type="ECO:0000313" key="2">
    <source>
        <dbReference type="EMBL" id="MBF4693396.1"/>
    </source>
</evidence>
<protein>
    <submittedName>
        <fullName evidence="2">Uncharacterized protein</fullName>
    </submittedName>
</protein>
<comment type="caution">
    <text evidence="2">The sequence shown here is derived from an EMBL/GenBank/DDBJ whole genome shotgun (WGS) entry which is preliminary data.</text>
</comment>
<keyword evidence="1" id="KW-1133">Transmembrane helix</keyword>
<sequence>MKKNQIMHKHLKFLVIFIILGLSIYGYMKGMALETYKASLNQSLIMHFEYVIKLADANLNYLDQYKREELLSLDDYQKIRYNHTQIFVAFQTIEAFDLFLDDSKESRPTKRSDQCFYMKDYLQRFVYENSNSEDDSDEYLRSYYTQLKDTLSLLIEKKTSSKWDEEVKVFLDSGNRLVEIN</sequence>
<dbReference type="Proteomes" id="UP000614200">
    <property type="component" value="Unassembled WGS sequence"/>
</dbReference>
<accession>A0ABR9ZSR6</accession>
<keyword evidence="1" id="KW-0472">Membrane</keyword>
<evidence type="ECO:0000313" key="3">
    <source>
        <dbReference type="Proteomes" id="UP000614200"/>
    </source>
</evidence>
<evidence type="ECO:0000256" key="1">
    <source>
        <dbReference type="SAM" id="Phobius"/>
    </source>
</evidence>
<organism evidence="2 3">
    <name type="scientific">Fusibacter ferrireducens</name>
    <dbReference type="NCBI Taxonomy" id="2785058"/>
    <lineage>
        <taxon>Bacteria</taxon>
        <taxon>Bacillati</taxon>
        <taxon>Bacillota</taxon>
        <taxon>Clostridia</taxon>
        <taxon>Eubacteriales</taxon>
        <taxon>Eubacteriales Family XII. Incertae Sedis</taxon>
        <taxon>Fusibacter</taxon>
    </lineage>
</organism>
<dbReference type="RefSeq" id="WP_194701629.1">
    <property type="nucleotide sequence ID" value="NZ_JADKNH010000005.1"/>
</dbReference>
<dbReference type="EMBL" id="JADKNH010000005">
    <property type="protein sequence ID" value="MBF4693396.1"/>
    <property type="molecule type" value="Genomic_DNA"/>
</dbReference>
<gene>
    <name evidence="2" type="ORF">ISU02_09705</name>
</gene>
<proteinExistence type="predicted"/>
<keyword evidence="3" id="KW-1185">Reference proteome</keyword>